<accession>A0A2K1L222</accession>
<evidence type="ECO:0000313" key="3">
    <source>
        <dbReference type="Proteomes" id="UP000006727"/>
    </source>
</evidence>
<dbReference type="EnsemblPlants" id="Pp3c2_18170V3.1">
    <property type="protein sequence ID" value="Pp3c2_18170V3.1"/>
    <property type="gene ID" value="Pp3c2_18170"/>
</dbReference>
<gene>
    <name evidence="1" type="ORF">PHYPA_002875</name>
</gene>
<dbReference type="Gramene" id="Pp3c2_18170V3.2">
    <property type="protein sequence ID" value="Pp3c2_18170V3.2"/>
    <property type="gene ID" value="Pp3c2_18170"/>
</dbReference>
<dbReference type="EnsemblPlants" id="Pp3c2_18170V3.2">
    <property type="protein sequence ID" value="Pp3c2_18170V3.2"/>
    <property type="gene ID" value="Pp3c2_18170"/>
</dbReference>
<protein>
    <submittedName>
        <fullName evidence="1 2">Uncharacterized protein</fullName>
    </submittedName>
</protein>
<evidence type="ECO:0000313" key="1">
    <source>
        <dbReference type="EMBL" id="PNR60082.1"/>
    </source>
</evidence>
<reference evidence="2" key="3">
    <citation type="submission" date="2020-12" db="UniProtKB">
        <authorList>
            <consortium name="EnsemblPlants"/>
        </authorList>
    </citation>
    <scope>IDENTIFICATION</scope>
</reference>
<dbReference type="AlphaFoldDB" id="A0A2K1L222"/>
<sequence>MTIGVTLKNNLTWNCVDEEVAARIPLCSVERCRRGCCYCSLACSPCALRYFRQVEFGSVTDREVSACQLNQRMLVCVYLRASNNSR</sequence>
<reference evidence="1 3" key="1">
    <citation type="journal article" date="2008" name="Science">
        <title>The Physcomitrella genome reveals evolutionary insights into the conquest of land by plants.</title>
        <authorList>
            <person name="Rensing S."/>
            <person name="Lang D."/>
            <person name="Zimmer A."/>
            <person name="Terry A."/>
            <person name="Salamov A."/>
            <person name="Shapiro H."/>
            <person name="Nishiyama T."/>
            <person name="Perroud P.-F."/>
            <person name="Lindquist E."/>
            <person name="Kamisugi Y."/>
            <person name="Tanahashi T."/>
            <person name="Sakakibara K."/>
            <person name="Fujita T."/>
            <person name="Oishi K."/>
            <person name="Shin-I T."/>
            <person name="Kuroki Y."/>
            <person name="Toyoda A."/>
            <person name="Suzuki Y."/>
            <person name="Hashimoto A."/>
            <person name="Yamaguchi K."/>
            <person name="Sugano A."/>
            <person name="Kohara Y."/>
            <person name="Fujiyama A."/>
            <person name="Anterola A."/>
            <person name="Aoki S."/>
            <person name="Ashton N."/>
            <person name="Barbazuk W.B."/>
            <person name="Barker E."/>
            <person name="Bennetzen J."/>
            <person name="Bezanilla M."/>
            <person name="Blankenship R."/>
            <person name="Cho S.H."/>
            <person name="Dutcher S."/>
            <person name="Estelle M."/>
            <person name="Fawcett J.A."/>
            <person name="Gundlach H."/>
            <person name="Hanada K."/>
            <person name="Heyl A."/>
            <person name="Hicks K.A."/>
            <person name="Hugh J."/>
            <person name="Lohr M."/>
            <person name="Mayer K."/>
            <person name="Melkozernov A."/>
            <person name="Murata T."/>
            <person name="Nelson D."/>
            <person name="Pils B."/>
            <person name="Prigge M."/>
            <person name="Reiss B."/>
            <person name="Renner T."/>
            <person name="Rombauts S."/>
            <person name="Rushton P."/>
            <person name="Sanderfoot A."/>
            <person name="Schween G."/>
            <person name="Shiu S.-H."/>
            <person name="Stueber K."/>
            <person name="Theodoulou F.L."/>
            <person name="Tu H."/>
            <person name="Van de Peer Y."/>
            <person name="Verrier P.J."/>
            <person name="Waters E."/>
            <person name="Wood A."/>
            <person name="Yang L."/>
            <person name="Cove D."/>
            <person name="Cuming A."/>
            <person name="Hasebe M."/>
            <person name="Lucas S."/>
            <person name="Mishler D.B."/>
            <person name="Reski R."/>
            <person name="Grigoriev I."/>
            <person name="Quatrano R.S."/>
            <person name="Boore J.L."/>
        </authorList>
    </citation>
    <scope>NUCLEOTIDE SEQUENCE [LARGE SCALE GENOMIC DNA]</scope>
    <source>
        <strain evidence="2 3">cv. Gransden 2004</strain>
    </source>
</reference>
<dbReference type="Gramene" id="Pp3c2_18170V3.1">
    <property type="protein sequence ID" value="Pp3c2_18170V3.1"/>
    <property type="gene ID" value="Pp3c2_18170"/>
</dbReference>
<dbReference type="EMBL" id="ABEU02000002">
    <property type="protein sequence ID" value="PNR60082.1"/>
    <property type="molecule type" value="Genomic_DNA"/>
</dbReference>
<proteinExistence type="predicted"/>
<keyword evidence="3" id="KW-1185">Reference proteome</keyword>
<name>A0A2K1L222_PHYPA</name>
<dbReference type="Proteomes" id="UP000006727">
    <property type="component" value="Chromosome 2"/>
</dbReference>
<evidence type="ECO:0000313" key="2">
    <source>
        <dbReference type="EnsemblPlants" id="Pp3c2_18170V3.1"/>
    </source>
</evidence>
<organism evidence="1">
    <name type="scientific">Physcomitrium patens</name>
    <name type="common">Spreading-leaved earth moss</name>
    <name type="synonym">Physcomitrella patens</name>
    <dbReference type="NCBI Taxonomy" id="3218"/>
    <lineage>
        <taxon>Eukaryota</taxon>
        <taxon>Viridiplantae</taxon>
        <taxon>Streptophyta</taxon>
        <taxon>Embryophyta</taxon>
        <taxon>Bryophyta</taxon>
        <taxon>Bryophytina</taxon>
        <taxon>Bryopsida</taxon>
        <taxon>Funariidae</taxon>
        <taxon>Funariales</taxon>
        <taxon>Funariaceae</taxon>
        <taxon>Physcomitrium</taxon>
    </lineage>
</organism>
<reference evidence="1 3" key="2">
    <citation type="journal article" date="2018" name="Plant J.">
        <title>The Physcomitrella patens chromosome-scale assembly reveals moss genome structure and evolution.</title>
        <authorList>
            <person name="Lang D."/>
            <person name="Ullrich K.K."/>
            <person name="Murat F."/>
            <person name="Fuchs J."/>
            <person name="Jenkins J."/>
            <person name="Haas F.B."/>
            <person name="Piednoel M."/>
            <person name="Gundlach H."/>
            <person name="Van Bel M."/>
            <person name="Meyberg R."/>
            <person name="Vives C."/>
            <person name="Morata J."/>
            <person name="Symeonidi A."/>
            <person name="Hiss M."/>
            <person name="Muchero W."/>
            <person name="Kamisugi Y."/>
            <person name="Saleh O."/>
            <person name="Blanc G."/>
            <person name="Decker E.L."/>
            <person name="van Gessel N."/>
            <person name="Grimwood J."/>
            <person name="Hayes R.D."/>
            <person name="Graham S.W."/>
            <person name="Gunter L.E."/>
            <person name="McDaniel S.F."/>
            <person name="Hoernstein S.N.W."/>
            <person name="Larsson A."/>
            <person name="Li F.W."/>
            <person name="Perroud P.F."/>
            <person name="Phillips J."/>
            <person name="Ranjan P."/>
            <person name="Rokshar D.S."/>
            <person name="Rothfels C.J."/>
            <person name="Schneider L."/>
            <person name="Shu S."/>
            <person name="Stevenson D.W."/>
            <person name="Thummler F."/>
            <person name="Tillich M."/>
            <person name="Villarreal Aguilar J.C."/>
            <person name="Widiez T."/>
            <person name="Wong G.K."/>
            <person name="Wymore A."/>
            <person name="Zhang Y."/>
            <person name="Zimmer A.D."/>
            <person name="Quatrano R.S."/>
            <person name="Mayer K.F.X."/>
            <person name="Goodstein D."/>
            <person name="Casacuberta J.M."/>
            <person name="Vandepoele K."/>
            <person name="Reski R."/>
            <person name="Cuming A.C."/>
            <person name="Tuskan G.A."/>
            <person name="Maumus F."/>
            <person name="Salse J."/>
            <person name="Schmutz J."/>
            <person name="Rensing S.A."/>
        </authorList>
    </citation>
    <scope>NUCLEOTIDE SEQUENCE [LARGE SCALE GENOMIC DNA]</scope>
    <source>
        <strain evidence="2 3">cv. Gransden 2004</strain>
    </source>
</reference>
<dbReference type="InParanoid" id="A0A2K1L222"/>